<sequence length="199" mass="23044">MMEPLLLSAFVCQFSNALPDLLFVLAHAIVGYSNRNSVDKYCEKCVKLEDVVRVEEMNMLPRMMMKSPKNRSLGIYYALRTRYENCLVLYIMFSSRKSRTRQNRGTCGKIPTYPFLSLLSMDVCTLKSNSPISSYSLCACFNYTTIYYALLVFIYALVDLTLVMTWLAANGIYIYHVSNTLWWNPFFMAFDLVYKFLVG</sequence>
<dbReference type="EMBL" id="JAHUZN010000008">
    <property type="protein sequence ID" value="KAG8486430.1"/>
    <property type="molecule type" value="Genomic_DNA"/>
</dbReference>
<dbReference type="Proteomes" id="UP000701853">
    <property type="component" value="Chromosome 8"/>
</dbReference>
<feature type="transmembrane region" description="Helical" evidence="1">
    <location>
        <begin position="181"/>
        <end position="198"/>
    </location>
</feature>
<evidence type="ECO:0000313" key="3">
    <source>
        <dbReference type="EMBL" id="KAG8486430.1"/>
    </source>
</evidence>
<keyword evidence="1" id="KW-1133">Transmembrane helix</keyword>
<feature type="transmembrane region" description="Helical" evidence="1">
    <location>
        <begin position="146"/>
        <end position="169"/>
    </location>
</feature>
<name>A0A8J5Z076_9ROSI</name>
<keyword evidence="1" id="KW-0812">Transmembrane</keyword>
<gene>
    <name evidence="3" type="ORF">CXB51_019906</name>
</gene>
<dbReference type="OrthoDB" id="1000565at2759"/>
<comment type="caution">
    <text evidence="3">The sequence shown here is derived from an EMBL/GenBank/DDBJ whole genome shotgun (WGS) entry which is preliminary data.</text>
</comment>
<dbReference type="AlphaFoldDB" id="A0A8J5Z076"/>
<keyword evidence="4" id="KW-1185">Reference proteome</keyword>
<proteinExistence type="predicted"/>
<reference evidence="3 4" key="1">
    <citation type="journal article" date="2021" name="bioRxiv">
        <title>The Gossypium anomalum genome as a resource for cotton improvement and evolutionary analysis of hybrid incompatibility.</title>
        <authorList>
            <person name="Grover C.E."/>
            <person name="Yuan D."/>
            <person name="Arick M.A."/>
            <person name="Miller E.R."/>
            <person name="Hu G."/>
            <person name="Peterson D.G."/>
            <person name="Wendel J.F."/>
            <person name="Udall J.A."/>
        </authorList>
    </citation>
    <scope>NUCLEOTIDE SEQUENCE [LARGE SCALE GENOMIC DNA]</scope>
    <source>
        <strain evidence="3">JFW-Udall</strain>
        <tissue evidence="3">Leaf</tissue>
    </source>
</reference>
<evidence type="ECO:0000313" key="4">
    <source>
        <dbReference type="Proteomes" id="UP000701853"/>
    </source>
</evidence>
<keyword evidence="2" id="KW-0732">Signal</keyword>
<feature type="signal peptide" evidence="2">
    <location>
        <begin position="1"/>
        <end position="17"/>
    </location>
</feature>
<protein>
    <submittedName>
        <fullName evidence="3">Uncharacterized protein</fullName>
    </submittedName>
</protein>
<feature type="chain" id="PRO_5035229589" evidence="2">
    <location>
        <begin position="18"/>
        <end position="199"/>
    </location>
</feature>
<organism evidence="3 4">
    <name type="scientific">Gossypium anomalum</name>
    <dbReference type="NCBI Taxonomy" id="47600"/>
    <lineage>
        <taxon>Eukaryota</taxon>
        <taxon>Viridiplantae</taxon>
        <taxon>Streptophyta</taxon>
        <taxon>Embryophyta</taxon>
        <taxon>Tracheophyta</taxon>
        <taxon>Spermatophyta</taxon>
        <taxon>Magnoliopsida</taxon>
        <taxon>eudicotyledons</taxon>
        <taxon>Gunneridae</taxon>
        <taxon>Pentapetalae</taxon>
        <taxon>rosids</taxon>
        <taxon>malvids</taxon>
        <taxon>Malvales</taxon>
        <taxon>Malvaceae</taxon>
        <taxon>Malvoideae</taxon>
        <taxon>Gossypium</taxon>
    </lineage>
</organism>
<evidence type="ECO:0000256" key="1">
    <source>
        <dbReference type="SAM" id="Phobius"/>
    </source>
</evidence>
<evidence type="ECO:0000256" key="2">
    <source>
        <dbReference type="SAM" id="SignalP"/>
    </source>
</evidence>
<accession>A0A8J5Z076</accession>
<keyword evidence="1" id="KW-0472">Membrane</keyword>